<reference evidence="1" key="1">
    <citation type="submission" date="2018-07" db="EMBL/GenBank/DDBJ databases">
        <authorList>
            <consortium name="PulseNet: The National Subtyping Network for Foodborne Disease Surveillance"/>
            <person name="Tarr C.L."/>
            <person name="Trees E."/>
            <person name="Katz L.S."/>
            <person name="Carleton-Romer H.A."/>
            <person name="Stroika S."/>
            <person name="Kucerova Z."/>
            <person name="Roache K.F."/>
            <person name="Sabol A.L."/>
            <person name="Besser J."/>
            <person name="Gerner-Smidt P."/>
        </authorList>
    </citation>
    <scope>NUCLEOTIDE SEQUENCE</scope>
    <source>
        <strain evidence="1">PNUSAS011493</strain>
    </source>
</reference>
<gene>
    <name evidence="1" type="ORF">B7588_13930</name>
</gene>
<sequence>MLLGDNERFIVKCDVDLEPYPKEAPSMLLRNCTPTLFELIKQKEAFYEINKGRSVIRLVDIKETAHDYRLLFQYANRDASDPAFANLKTGETRIAKKKEDEGLGATLHMVIEKYATNESFPNTYTAVIEEVPGITRGLLSQALTAFFKHCGFTFKKPDGKKDLICRPIVNIEFHASSTLAKTLSTGYLAGITATRKVTKNSLDEEGLISVDEEILKISTKFKRGEGAVKAVKRAYDKLRGMGYGSMRITYKDANRRTGSDSFSLSADRSLKELATAQLAQRDKAILATNIEVCQKEMHQELLGKMVDFLIK</sequence>
<organism evidence="1">
    <name type="scientific">Salmonella muenchen</name>
    <dbReference type="NCBI Taxonomy" id="596"/>
    <lineage>
        <taxon>Bacteria</taxon>
        <taxon>Pseudomonadati</taxon>
        <taxon>Pseudomonadota</taxon>
        <taxon>Gammaproteobacteria</taxon>
        <taxon>Enterobacterales</taxon>
        <taxon>Enterobacteriaceae</taxon>
        <taxon>Salmonella</taxon>
    </lineage>
</organism>
<dbReference type="AlphaFoldDB" id="A0A631E8L9"/>
<name>A0A631E8L9_SALMU</name>
<proteinExistence type="predicted"/>
<comment type="caution">
    <text evidence="1">The sequence shown here is derived from an EMBL/GenBank/DDBJ whole genome shotgun (WGS) entry which is preliminary data.</text>
</comment>
<protein>
    <submittedName>
        <fullName evidence="1">Uncharacterized protein</fullName>
    </submittedName>
</protein>
<evidence type="ECO:0000313" key="1">
    <source>
        <dbReference type="EMBL" id="EDG5820891.1"/>
    </source>
</evidence>
<dbReference type="EMBL" id="AAMEQW010000007">
    <property type="protein sequence ID" value="EDG5820891.1"/>
    <property type="molecule type" value="Genomic_DNA"/>
</dbReference>
<accession>A0A631E8L9</accession>